<dbReference type="PROSITE" id="PS50931">
    <property type="entry name" value="HTH_LYSR"/>
    <property type="match status" value="1"/>
</dbReference>
<keyword evidence="7" id="KW-1185">Reference proteome</keyword>
<dbReference type="Proteomes" id="UP000198908">
    <property type="component" value="Unassembled WGS sequence"/>
</dbReference>
<evidence type="ECO:0000313" key="6">
    <source>
        <dbReference type="EMBL" id="SDE08378.1"/>
    </source>
</evidence>
<dbReference type="InterPro" id="IPR036388">
    <property type="entry name" value="WH-like_DNA-bd_sf"/>
</dbReference>
<dbReference type="PANTHER" id="PTHR30419:SF2">
    <property type="entry name" value="LYSR FAMILY TRANSCRIPTIONAL REGULATOR"/>
    <property type="match status" value="1"/>
</dbReference>
<dbReference type="Pfam" id="PF03466">
    <property type="entry name" value="LysR_substrate"/>
    <property type="match status" value="1"/>
</dbReference>
<dbReference type="InterPro" id="IPR000847">
    <property type="entry name" value="LysR_HTH_N"/>
</dbReference>
<evidence type="ECO:0000259" key="5">
    <source>
        <dbReference type="PROSITE" id="PS50931"/>
    </source>
</evidence>
<dbReference type="SUPFAM" id="SSF53850">
    <property type="entry name" value="Periplasmic binding protein-like II"/>
    <property type="match status" value="1"/>
</dbReference>
<keyword evidence="2" id="KW-0805">Transcription regulation</keyword>
<dbReference type="InterPro" id="IPR050950">
    <property type="entry name" value="HTH-type_LysR_regulators"/>
</dbReference>
<accession>A0A1G7A0B1</accession>
<organism evidence="6 7">
    <name type="scientific">Paraburkholderia lycopersici</name>
    <dbReference type="NCBI Taxonomy" id="416944"/>
    <lineage>
        <taxon>Bacteria</taxon>
        <taxon>Pseudomonadati</taxon>
        <taxon>Pseudomonadota</taxon>
        <taxon>Betaproteobacteria</taxon>
        <taxon>Burkholderiales</taxon>
        <taxon>Burkholderiaceae</taxon>
        <taxon>Paraburkholderia</taxon>
    </lineage>
</organism>
<gene>
    <name evidence="6" type="ORF">SAMN05421548_13238</name>
</gene>
<name>A0A1G7A0B1_9BURK</name>
<evidence type="ECO:0000256" key="3">
    <source>
        <dbReference type="ARBA" id="ARBA00023125"/>
    </source>
</evidence>
<keyword evidence="3 6" id="KW-0238">DNA-binding</keyword>
<dbReference type="InterPro" id="IPR005119">
    <property type="entry name" value="LysR_subst-bd"/>
</dbReference>
<dbReference type="InterPro" id="IPR036390">
    <property type="entry name" value="WH_DNA-bd_sf"/>
</dbReference>
<evidence type="ECO:0000256" key="2">
    <source>
        <dbReference type="ARBA" id="ARBA00023015"/>
    </source>
</evidence>
<evidence type="ECO:0000256" key="1">
    <source>
        <dbReference type="ARBA" id="ARBA00009437"/>
    </source>
</evidence>
<dbReference type="RefSeq" id="WP_143189347.1">
    <property type="nucleotide sequence ID" value="NZ_FMYQ01000032.1"/>
</dbReference>
<sequence length="308" mass="33710">MKYHKFDPMSLRLFIAAAELGSFKSAADAVHIVPSAASRRLSEMEAEIGARLFHRHANGVSLTEAGVLLQRYASIILTSYDKLYLECSEISAGIKGLIRIWASSSSLSERFAGVLSSFLETNQDIKIELEERTDGEIVEAIRDNRTDVGVFSSHQRVTGLQTFPFSSDRIVAVLPNSHPLAGAERLSFEAISQYDIIGWNDGIALGRVMTDYGSAVGAPLRIRLKVKSFGAMCNLIKANLGIGLAPHPQVDAEVKRHGLTITPILTEWASRNVLFGYRDAEALGTAGRLLIDYVQRVVPQPLQSNTVL</sequence>
<dbReference type="GO" id="GO:0005829">
    <property type="term" value="C:cytosol"/>
    <property type="evidence" value="ECO:0007669"/>
    <property type="project" value="TreeGrafter"/>
</dbReference>
<evidence type="ECO:0000313" key="7">
    <source>
        <dbReference type="Proteomes" id="UP000198908"/>
    </source>
</evidence>
<dbReference type="GO" id="GO:0003700">
    <property type="term" value="F:DNA-binding transcription factor activity"/>
    <property type="evidence" value="ECO:0007669"/>
    <property type="project" value="InterPro"/>
</dbReference>
<dbReference type="OrthoDB" id="8675247at2"/>
<dbReference type="Gene3D" id="1.10.10.10">
    <property type="entry name" value="Winged helix-like DNA-binding domain superfamily/Winged helix DNA-binding domain"/>
    <property type="match status" value="1"/>
</dbReference>
<dbReference type="EMBL" id="FMYQ01000032">
    <property type="protein sequence ID" value="SDE08378.1"/>
    <property type="molecule type" value="Genomic_DNA"/>
</dbReference>
<dbReference type="AlphaFoldDB" id="A0A1G7A0B1"/>
<proteinExistence type="inferred from homology"/>
<dbReference type="Pfam" id="PF00126">
    <property type="entry name" value="HTH_1"/>
    <property type="match status" value="1"/>
</dbReference>
<protein>
    <submittedName>
        <fullName evidence="6">DNA-binding transcriptional regulator, LysR family</fullName>
    </submittedName>
</protein>
<comment type="similarity">
    <text evidence="1">Belongs to the LysR transcriptional regulatory family.</text>
</comment>
<dbReference type="SUPFAM" id="SSF46785">
    <property type="entry name" value="Winged helix' DNA-binding domain"/>
    <property type="match status" value="1"/>
</dbReference>
<evidence type="ECO:0000256" key="4">
    <source>
        <dbReference type="ARBA" id="ARBA00023163"/>
    </source>
</evidence>
<dbReference type="PANTHER" id="PTHR30419">
    <property type="entry name" value="HTH-TYPE TRANSCRIPTIONAL REGULATOR YBHD"/>
    <property type="match status" value="1"/>
</dbReference>
<dbReference type="Gene3D" id="3.40.190.10">
    <property type="entry name" value="Periplasmic binding protein-like II"/>
    <property type="match status" value="2"/>
</dbReference>
<dbReference type="GO" id="GO:0003677">
    <property type="term" value="F:DNA binding"/>
    <property type="evidence" value="ECO:0007669"/>
    <property type="project" value="UniProtKB-KW"/>
</dbReference>
<reference evidence="7" key="1">
    <citation type="submission" date="2016-09" db="EMBL/GenBank/DDBJ databases">
        <authorList>
            <person name="Varghese N."/>
            <person name="Submissions S."/>
        </authorList>
    </citation>
    <scope>NUCLEOTIDE SEQUENCE [LARGE SCALE GENOMIC DNA]</scope>
    <source>
        <strain evidence="7">TNe-862</strain>
    </source>
</reference>
<dbReference type="STRING" id="416944.SAMN05421548_13238"/>
<feature type="domain" description="HTH lysR-type" evidence="5">
    <location>
        <begin position="6"/>
        <end position="63"/>
    </location>
</feature>
<keyword evidence="4" id="KW-0804">Transcription</keyword>